<feature type="transmembrane region" description="Helical" evidence="7">
    <location>
        <begin position="262"/>
        <end position="286"/>
    </location>
</feature>
<evidence type="ECO:0000256" key="5">
    <source>
        <dbReference type="ARBA" id="ARBA00022989"/>
    </source>
</evidence>
<feature type="transmembrane region" description="Helical" evidence="7">
    <location>
        <begin position="209"/>
        <end position="227"/>
    </location>
</feature>
<evidence type="ECO:0000259" key="8">
    <source>
        <dbReference type="PROSITE" id="PS50850"/>
    </source>
</evidence>
<dbReference type="GO" id="GO:0022857">
    <property type="term" value="F:transmembrane transporter activity"/>
    <property type="evidence" value="ECO:0007669"/>
    <property type="project" value="InterPro"/>
</dbReference>
<dbReference type="InterPro" id="IPR020846">
    <property type="entry name" value="MFS_dom"/>
</dbReference>
<feature type="transmembrane region" description="Helical" evidence="7">
    <location>
        <begin position="46"/>
        <end position="67"/>
    </location>
</feature>
<feature type="transmembrane region" description="Helical" evidence="7">
    <location>
        <begin position="298"/>
        <end position="320"/>
    </location>
</feature>
<dbReference type="SUPFAM" id="SSF103473">
    <property type="entry name" value="MFS general substrate transporter"/>
    <property type="match status" value="1"/>
</dbReference>
<evidence type="ECO:0000256" key="4">
    <source>
        <dbReference type="ARBA" id="ARBA00022692"/>
    </source>
</evidence>
<gene>
    <name evidence="9" type="ORF">DUT91_15265</name>
</gene>
<keyword evidence="10" id="KW-1185">Reference proteome</keyword>
<proteinExistence type="predicted"/>
<evidence type="ECO:0000313" key="10">
    <source>
        <dbReference type="Proteomes" id="UP000253420"/>
    </source>
</evidence>
<dbReference type="AlphaFoldDB" id="A0A368K105"/>
<evidence type="ECO:0000256" key="3">
    <source>
        <dbReference type="ARBA" id="ARBA00022475"/>
    </source>
</evidence>
<dbReference type="PROSITE" id="PS00216">
    <property type="entry name" value="SUGAR_TRANSPORT_1"/>
    <property type="match status" value="1"/>
</dbReference>
<evidence type="ECO:0000256" key="1">
    <source>
        <dbReference type="ARBA" id="ARBA00004651"/>
    </source>
</evidence>
<feature type="domain" description="Major facilitator superfamily (MFS) profile" evidence="8">
    <location>
        <begin position="34"/>
        <end position="445"/>
    </location>
</feature>
<dbReference type="Gene3D" id="1.20.1250.20">
    <property type="entry name" value="MFS general substrate transporter like domains"/>
    <property type="match status" value="2"/>
</dbReference>
<feature type="transmembrane region" description="Helical" evidence="7">
    <location>
        <begin position="132"/>
        <end position="152"/>
    </location>
</feature>
<dbReference type="InterPro" id="IPR005829">
    <property type="entry name" value="Sugar_transporter_CS"/>
</dbReference>
<dbReference type="PANTHER" id="PTHR43045:SF2">
    <property type="entry name" value="INNER MEMBRANE METABOLITE TRANSPORT PROTEIN YHJE"/>
    <property type="match status" value="1"/>
</dbReference>
<evidence type="ECO:0000256" key="2">
    <source>
        <dbReference type="ARBA" id="ARBA00022448"/>
    </source>
</evidence>
<dbReference type="Proteomes" id="UP000253420">
    <property type="component" value="Unassembled WGS sequence"/>
</dbReference>
<dbReference type="InterPro" id="IPR036259">
    <property type="entry name" value="MFS_trans_sf"/>
</dbReference>
<accession>A0A368K105</accession>
<comment type="subcellular location">
    <subcellularLocation>
        <location evidence="1">Cell membrane</location>
        <topology evidence="1">Multi-pass membrane protein</topology>
    </subcellularLocation>
</comment>
<evidence type="ECO:0000313" key="9">
    <source>
        <dbReference type="EMBL" id="RCS22854.1"/>
    </source>
</evidence>
<feature type="transmembrane region" description="Helical" evidence="7">
    <location>
        <begin position="417"/>
        <end position="441"/>
    </location>
</feature>
<feature type="transmembrane region" description="Helical" evidence="7">
    <location>
        <begin position="173"/>
        <end position="197"/>
    </location>
</feature>
<keyword evidence="3" id="KW-1003">Cell membrane</keyword>
<feature type="transmembrane region" description="Helical" evidence="7">
    <location>
        <begin position="359"/>
        <end position="378"/>
    </location>
</feature>
<evidence type="ECO:0000256" key="6">
    <source>
        <dbReference type="ARBA" id="ARBA00023136"/>
    </source>
</evidence>
<feature type="transmembrane region" description="Helical" evidence="7">
    <location>
        <begin position="329"/>
        <end position="347"/>
    </location>
</feature>
<dbReference type="PROSITE" id="PS50850">
    <property type="entry name" value="MFS"/>
    <property type="match status" value="1"/>
</dbReference>
<dbReference type="OrthoDB" id="9783227at2"/>
<organism evidence="9 10">
    <name type="scientific">Phyllobacterium salinisoli</name>
    <dbReference type="NCBI Taxonomy" id="1899321"/>
    <lineage>
        <taxon>Bacteria</taxon>
        <taxon>Pseudomonadati</taxon>
        <taxon>Pseudomonadota</taxon>
        <taxon>Alphaproteobacteria</taxon>
        <taxon>Hyphomicrobiales</taxon>
        <taxon>Phyllobacteriaceae</taxon>
        <taxon>Phyllobacterium</taxon>
    </lineage>
</organism>
<keyword evidence="4 7" id="KW-0812">Transmembrane</keyword>
<evidence type="ECO:0000256" key="7">
    <source>
        <dbReference type="SAM" id="Phobius"/>
    </source>
</evidence>
<feature type="transmembrane region" description="Helical" evidence="7">
    <location>
        <begin position="390"/>
        <end position="411"/>
    </location>
</feature>
<feature type="transmembrane region" description="Helical" evidence="7">
    <location>
        <begin position="109"/>
        <end position="126"/>
    </location>
</feature>
<sequence>MSTVANLAGAGPTSSDLERDARRINDGKISPGSIAIGVVIARLSEFFDFFVFGLGCVLVFPKLIFPFAPDPTIAMMMSFAIFSLAFLARPVGTFVFMWIDRHYGRGTKLTIALFLLGGSTASIAFMPGFDTIGYWAVALLALFRLGQGFALGGAWDGLSSLLNLNAPKNRRGWYAMLPQIGAPIGFALASILFWYFISNLSEADFLSWGWRYPFFVAFAINVVALFARLRIVGSTEFGVALEAKELEPRPIFEMLSKHASDVVIGAFVPLASFAMFHLVTIFPLSWVTLHGGQPATRFLWVQVVGAAVGIVGIVLSGLIADRIGRRSQLMIGALIIAIFSFSAPYLLDGGSMEQDAFIIIGFGILGLSFGQASGAAAARFDQRYRYTGAALTSDLAWLVGAAFAPLVALGLASSFGIIFIGGYLISGAICTLVALSLPRILDYGHEPVRRKRKSAR</sequence>
<dbReference type="PANTHER" id="PTHR43045">
    <property type="entry name" value="SHIKIMATE TRANSPORTER"/>
    <property type="match status" value="1"/>
</dbReference>
<comment type="caution">
    <text evidence="9">The sequence shown here is derived from an EMBL/GenBank/DDBJ whole genome shotgun (WGS) entry which is preliminary data.</text>
</comment>
<keyword evidence="5 7" id="KW-1133">Transmembrane helix</keyword>
<keyword evidence="6 7" id="KW-0472">Membrane</keyword>
<name>A0A368K105_9HYPH</name>
<dbReference type="GO" id="GO:0005886">
    <property type="term" value="C:plasma membrane"/>
    <property type="evidence" value="ECO:0007669"/>
    <property type="project" value="UniProtKB-SubCell"/>
</dbReference>
<dbReference type="Pfam" id="PF07690">
    <property type="entry name" value="MFS_1"/>
    <property type="match status" value="1"/>
</dbReference>
<dbReference type="RefSeq" id="WP_114441396.1">
    <property type="nucleotide sequence ID" value="NZ_QOZG01000006.1"/>
</dbReference>
<protein>
    <submittedName>
        <fullName evidence="9">MFS transporter</fullName>
    </submittedName>
</protein>
<dbReference type="EMBL" id="QOZG01000006">
    <property type="protein sequence ID" value="RCS22854.1"/>
    <property type="molecule type" value="Genomic_DNA"/>
</dbReference>
<feature type="transmembrane region" description="Helical" evidence="7">
    <location>
        <begin position="73"/>
        <end position="97"/>
    </location>
</feature>
<keyword evidence="2" id="KW-0813">Transport</keyword>
<reference evidence="9 10" key="1">
    <citation type="submission" date="2018-07" db="EMBL/GenBank/DDBJ databases">
        <title>The draft genome of Phyllobacterium salinisoli.</title>
        <authorList>
            <person name="Liu L."/>
            <person name="Li L."/>
            <person name="Zhang X."/>
            <person name="Liang L."/>
        </authorList>
    </citation>
    <scope>NUCLEOTIDE SEQUENCE [LARGE SCALE GENOMIC DNA]</scope>
    <source>
        <strain evidence="9 10">LLAN61</strain>
    </source>
</reference>
<dbReference type="InterPro" id="IPR011701">
    <property type="entry name" value="MFS"/>
</dbReference>